<dbReference type="InterPro" id="IPR006013">
    <property type="entry name" value="Antifreeze_III"/>
</dbReference>
<dbReference type="SUPFAM" id="SSF51269">
    <property type="entry name" value="AFP III-like domain"/>
    <property type="match status" value="1"/>
</dbReference>
<sequence>SNQSLLTVFTSTLFSSLNIHNCLGKSVIAKVKIPKATVLSLDMFAVKVGEPKGIPPEHMQQLVGKKIKVDVEEDDSHRPFMRKYSHYQPCPN</sequence>
<dbReference type="InterPro" id="IPR013974">
    <property type="entry name" value="SAF"/>
</dbReference>
<evidence type="ECO:0000256" key="2">
    <source>
        <dbReference type="ARBA" id="ARBA00007445"/>
    </source>
</evidence>
<evidence type="ECO:0000256" key="1">
    <source>
        <dbReference type="ARBA" id="ARBA00004613"/>
    </source>
</evidence>
<dbReference type="PANTHER" id="PTHR42966">
    <property type="entry name" value="N-ACETYLNEURAMINATE SYNTHASE"/>
    <property type="match status" value="1"/>
</dbReference>
<dbReference type="PROSITE" id="PS50844">
    <property type="entry name" value="AFP_LIKE"/>
    <property type="match status" value="1"/>
</dbReference>
<accession>A0A3B4HCP7</accession>
<dbReference type="STRING" id="303518.ENSPNYP00000031626"/>
<comment type="similarity">
    <text evidence="2 6">Belongs to the type-III AFP family.</text>
</comment>
<keyword evidence="4 6" id="KW-0047">Antifreeze protein</keyword>
<proteinExistence type="inferred from homology"/>
<dbReference type="InterPro" id="IPR006190">
    <property type="entry name" value="SAF_AFP_Neu5Ac"/>
</dbReference>
<evidence type="ECO:0000313" key="8">
    <source>
        <dbReference type="Ensembl" id="ENSPNYP00000031626.1"/>
    </source>
</evidence>
<dbReference type="InterPro" id="IPR057736">
    <property type="entry name" value="SAF_PseI/NeuA/NeuB"/>
</dbReference>
<evidence type="ECO:0000259" key="7">
    <source>
        <dbReference type="PROSITE" id="PS50844"/>
    </source>
</evidence>
<dbReference type="CDD" id="cd11615">
    <property type="entry name" value="SAF_NeuB_like"/>
    <property type="match status" value="1"/>
</dbReference>
<dbReference type="GO" id="GO:0047444">
    <property type="term" value="F:N-acylneuraminate-9-phosphate synthase activity"/>
    <property type="evidence" value="ECO:0007669"/>
    <property type="project" value="TreeGrafter"/>
</dbReference>
<dbReference type="Gene3D" id="3.90.1210.10">
    <property type="entry name" value="Antifreeze-like/N-acetylneuraminic acid synthase C-terminal domain"/>
    <property type="match status" value="1"/>
</dbReference>
<dbReference type="PANTHER" id="PTHR42966:SF1">
    <property type="entry name" value="SIALIC ACID SYNTHASE"/>
    <property type="match status" value="1"/>
</dbReference>
<comment type="function">
    <text evidence="5">Contributes to protect fish blood from freezing at subzero sea water temperatures. Lowers the blood freezing point. Binds to nascent ice crystals and prevents further growth.</text>
</comment>
<comment type="function">
    <text evidence="6">Lowers the blood freezing point. Contributes to protect fish blood from freezing at subzero sea water temperatures. Binds to nascent ice crystals and prevents further growth.</text>
</comment>
<reference evidence="8" key="1">
    <citation type="submission" date="2023-09" db="UniProtKB">
        <authorList>
            <consortium name="Ensembl"/>
        </authorList>
    </citation>
    <scope>IDENTIFICATION</scope>
</reference>
<dbReference type="Pfam" id="PF08666">
    <property type="entry name" value="SAF"/>
    <property type="match status" value="1"/>
</dbReference>
<evidence type="ECO:0000256" key="6">
    <source>
        <dbReference type="RuleBase" id="RU362061"/>
    </source>
</evidence>
<dbReference type="GO" id="GO:0005576">
    <property type="term" value="C:extracellular region"/>
    <property type="evidence" value="ECO:0007669"/>
    <property type="project" value="UniProtKB-SubCell"/>
</dbReference>
<evidence type="ECO:0000256" key="5">
    <source>
        <dbReference type="ARBA" id="ARBA00024935"/>
    </source>
</evidence>
<dbReference type="GeneTree" id="ENSGT00940000177765"/>
<feature type="domain" description="AFP-like" evidence="7">
    <location>
        <begin position="26"/>
        <end position="75"/>
    </location>
</feature>
<dbReference type="InterPro" id="IPR051690">
    <property type="entry name" value="PseI-like"/>
</dbReference>
<protein>
    <recommendedName>
        <fullName evidence="6">Ice-structuring protein</fullName>
    </recommendedName>
    <alternativeName>
        <fullName evidence="6">Antifreeze protein</fullName>
    </alternativeName>
</protein>
<comment type="subcellular location">
    <subcellularLocation>
        <location evidence="1 6">Secreted</location>
    </subcellularLocation>
</comment>
<organism evidence="8">
    <name type="scientific">Pundamilia nyererei</name>
    <dbReference type="NCBI Taxonomy" id="303518"/>
    <lineage>
        <taxon>Eukaryota</taxon>
        <taxon>Metazoa</taxon>
        <taxon>Chordata</taxon>
        <taxon>Craniata</taxon>
        <taxon>Vertebrata</taxon>
        <taxon>Euteleostomi</taxon>
        <taxon>Actinopterygii</taxon>
        <taxon>Neopterygii</taxon>
        <taxon>Teleostei</taxon>
        <taxon>Neoteleostei</taxon>
        <taxon>Acanthomorphata</taxon>
        <taxon>Ovalentaria</taxon>
        <taxon>Cichlomorphae</taxon>
        <taxon>Cichliformes</taxon>
        <taxon>Cichlidae</taxon>
        <taxon>African cichlids</taxon>
        <taxon>Pseudocrenilabrinae</taxon>
        <taxon>Haplochromini</taxon>
        <taxon>Pundamilia</taxon>
    </lineage>
</organism>
<evidence type="ECO:0000256" key="4">
    <source>
        <dbReference type="ARBA" id="ARBA00023076"/>
    </source>
</evidence>
<dbReference type="Ensembl" id="ENSPNYT00000032385.1">
    <property type="protein sequence ID" value="ENSPNYP00000031626.1"/>
    <property type="gene ID" value="ENSPNYG00000023856.1"/>
</dbReference>
<keyword evidence="3 6" id="KW-0964">Secreted</keyword>
<dbReference type="AlphaFoldDB" id="A0A3B4HCP7"/>
<name>A0A3B4HCP7_9CICH</name>
<evidence type="ECO:0000256" key="3">
    <source>
        <dbReference type="ARBA" id="ARBA00022525"/>
    </source>
</evidence>
<dbReference type="InterPro" id="IPR036732">
    <property type="entry name" value="AFP_Neu5c_C_sf"/>
</dbReference>
<dbReference type="PRINTS" id="PR00357">
    <property type="entry name" value="ANTIFREEZIII"/>
</dbReference>